<feature type="transmembrane region" description="Helical" evidence="15">
    <location>
        <begin position="754"/>
        <end position="775"/>
    </location>
</feature>
<dbReference type="GO" id="GO:0016887">
    <property type="term" value="F:ATP hydrolysis activity"/>
    <property type="evidence" value="ECO:0007669"/>
    <property type="project" value="InterPro"/>
</dbReference>
<keyword evidence="3 15" id="KW-0109">Calcium transport</keyword>
<evidence type="ECO:0000256" key="13">
    <source>
        <dbReference type="ARBA" id="ARBA00023136"/>
    </source>
</evidence>
<dbReference type="InterPro" id="IPR023299">
    <property type="entry name" value="ATPase_P-typ_cyto_dom_N"/>
</dbReference>
<name>A0A6A6JXV7_WESOR</name>
<dbReference type="InterPro" id="IPR023298">
    <property type="entry name" value="ATPase_P-typ_TM_dom_sf"/>
</dbReference>
<evidence type="ECO:0000256" key="2">
    <source>
        <dbReference type="ARBA" id="ARBA00022448"/>
    </source>
</evidence>
<dbReference type="GO" id="GO:0005388">
    <property type="term" value="F:P-type calcium transporter activity"/>
    <property type="evidence" value="ECO:0007669"/>
    <property type="project" value="UniProtKB-EC"/>
</dbReference>
<dbReference type="Gene3D" id="2.70.150.10">
    <property type="entry name" value="Calcium-transporting ATPase, cytoplasmic transduction domain A"/>
    <property type="match status" value="1"/>
</dbReference>
<feature type="transmembrane region" description="Helical" evidence="15">
    <location>
        <begin position="787"/>
        <end position="806"/>
    </location>
</feature>
<evidence type="ECO:0000313" key="18">
    <source>
        <dbReference type="Proteomes" id="UP000800097"/>
    </source>
</evidence>
<dbReference type="Pfam" id="PF08282">
    <property type="entry name" value="Hydrolase_3"/>
    <property type="match status" value="1"/>
</dbReference>
<dbReference type="NCBIfam" id="TIGR01494">
    <property type="entry name" value="ATPase_P-type"/>
    <property type="match status" value="3"/>
</dbReference>
<dbReference type="Pfam" id="PF00690">
    <property type="entry name" value="Cation_ATPase_N"/>
    <property type="match status" value="1"/>
</dbReference>
<dbReference type="FunFam" id="1.20.1110.10:FF:000037">
    <property type="entry name" value="Calcium-transporting ATPase, putative"/>
    <property type="match status" value="1"/>
</dbReference>
<dbReference type="SMART" id="SM00831">
    <property type="entry name" value="Cation_ATPase_N"/>
    <property type="match status" value="1"/>
</dbReference>
<comment type="subcellular location">
    <subcellularLocation>
        <location evidence="1 15">Membrane</location>
        <topology evidence="1 15">Multi-pass membrane protein</topology>
    </subcellularLocation>
</comment>
<dbReference type="CDD" id="cd02083">
    <property type="entry name" value="P-type_ATPase_SERCA"/>
    <property type="match status" value="1"/>
</dbReference>
<evidence type="ECO:0000256" key="12">
    <source>
        <dbReference type="ARBA" id="ARBA00023065"/>
    </source>
</evidence>
<dbReference type="FunFam" id="3.40.1110.10:FF:000021">
    <property type="entry name" value="calcium-transporting ATPase, endoplasmic reticulum-type"/>
    <property type="match status" value="1"/>
</dbReference>
<dbReference type="PRINTS" id="PR00119">
    <property type="entry name" value="CATATPASE"/>
</dbReference>
<feature type="domain" description="Cation-transporting P-type ATPase N-terminal" evidence="16">
    <location>
        <begin position="3"/>
        <end position="77"/>
    </location>
</feature>
<dbReference type="InterPro" id="IPR006068">
    <property type="entry name" value="ATPase_P-typ_cation-transptr_C"/>
</dbReference>
<dbReference type="Gene3D" id="3.40.50.1000">
    <property type="entry name" value="HAD superfamily/HAD-like"/>
    <property type="match status" value="1"/>
</dbReference>
<evidence type="ECO:0000256" key="4">
    <source>
        <dbReference type="ARBA" id="ARBA00022692"/>
    </source>
</evidence>
<keyword evidence="5" id="KW-0479">Metal-binding</keyword>
<keyword evidence="10" id="KW-1278">Translocase</keyword>
<evidence type="ECO:0000256" key="3">
    <source>
        <dbReference type="ARBA" id="ARBA00022568"/>
    </source>
</evidence>
<evidence type="ECO:0000256" key="14">
    <source>
        <dbReference type="ARBA" id="ARBA00038148"/>
    </source>
</evidence>
<dbReference type="InterPro" id="IPR036412">
    <property type="entry name" value="HAD-like_sf"/>
</dbReference>
<feature type="transmembrane region" description="Helical" evidence="15">
    <location>
        <begin position="827"/>
        <end position="849"/>
    </location>
</feature>
<keyword evidence="12 15" id="KW-0406">Ion transport</keyword>
<dbReference type="PROSITE" id="PS00154">
    <property type="entry name" value="ATPASE_E1_E2"/>
    <property type="match status" value="1"/>
</dbReference>
<evidence type="ECO:0000256" key="11">
    <source>
        <dbReference type="ARBA" id="ARBA00022989"/>
    </source>
</evidence>
<dbReference type="InterPro" id="IPR018303">
    <property type="entry name" value="ATPase_P-typ_P_site"/>
</dbReference>
<evidence type="ECO:0000256" key="1">
    <source>
        <dbReference type="ARBA" id="ARBA00004141"/>
    </source>
</evidence>
<dbReference type="InterPro" id="IPR005782">
    <property type="entry name" value="P-type_ATPase_IIA"/>
</dbReference>
<dbReference type="FunFam" id="3.40.50.1000:FF:000005">
    <property type="entry name" value="Calcium-transporting ATPase 1"/>
    <property type="match status" value="1"/>
</dbReference>
<dbReference type="InterPro" id="IPR001757">
    <property type="entry name" value="P_typ_ATPase"/>
</dbReference>
<evidence type="ECO:0000256" key="15">
    <source>
        <dbReference type="RuleBase" id="RU361146"/>
    </source>
</evidence>
<evidence type="ECO:0000259" key="16">
    <source>
        <dbReference type="SMART" id="SM00831"/>
    </source>
</evidence>
<dbReference type="Gene3D" id="1.20.1110.10">
    <property type="entry name" value="Calcium-transporting ATPase, transmembrane domain"/>
    <property type="match status" value="1"/>
</dbReference>
<dbReference type="Pfam" id="PF13246">
    <property type="entry name" value="Cation_ATPase"/>
    <property type="match status" value="1"/>
</dbReference>
<dbReference type="GO" id="GO:0046872">
    <property type="term" value="F:metal ion binding"/>
    <property type="evidence" value="ECO:0007669"/>
    <property type="project" value="UniProtKB-KW"/>
</dbReference>
<dbReference type="Pfam" id="PF00689">
    <property type="entry name" value="Cation_ATPase_C"/>
    <property type="match status" value="1"/>
</dbReference>
<dbReference type="SUPFAM" id="SSF81660">
    <property type="entry name" value="Metal cation-transporting ATPase, ATP-binding domain N"/>
    <property type="match status" value="1"/>
</dbReference>
<keyword evidence="8 15" id="KW-0067">ATP-binding</keyword>
<dbReference type="GeneID" id="54546330"/>
<comment type="catalytic activity">
    <reaction evidence="15">
        <text>Ca(2+)(in) + ATP + H2O = Ca(2+)(out) + ADP + phosphate + H(+)</text>
        <dbReference type="Rhea" id="RHEA:18105"/>
        <dbReference type="ChEBI" id="CHEBI:15377"/>
        <dbReference type="ChEBI" id="CHEBI:15378"/>
        <dbReference type="ChEBI" id="CHEBI:29108"/>
        <dbReference type="ChEBI" id="CHEBI:30616"/>
        <dbReference type="ChEBI" id="CHEBI:43474"/>
        <dbReference type="ChEBI" id="CHEBI:456216"/>
        <dbReference type="EC" id="7.2.2.10"/>
    </reaction>
</comment>
<reference evidence="17" key="1">
    <citation type="journal article" date="2020" name="Stud. Mycol.">
        <title>101 Dothideomycetes genomes: a test case for predicting lifestyles and emergence of pathogens.</title>
        <authorList>
            <person name="Haridas S."/>
            <person name="Albert R."/>
            <person name="Binder M."/>
            <person name="Bloem J."/>
            <person name="Labutti K."/>
            <person name="Salamov A."/>
            <person name="Andreopoulos B."/>
            <person name="Baker S."/>
            <person name="Barry K."/>
            <person name="Bills G."/>
            <person name="Bluhm B."/>
            <person name="Cannon C."/>
            <person name="Castanera R."/>
            <person name="Culley D."/>
            <person name="Daum C."/>
            <person name="Ezra D."/>
            <person name="Gonzalez J."/>
            <person name="Henrissat B."/>
            <person name="Kuo A."/>
            <person name="Liang C."/>
            <person name="Lipzen A."/>
            <person name="Lutzoni F."/>
            <person name="Magnuson J."/>
            <person name="Mondo S."/>
            <person name="Nolan M."/>
            <person name="Ohm R."/>
            <person name="Pangilinan J."/>
            <person name="Park H.-J."/>
            <person name="Ramirez L."/>
            <person name="Alfaro M."/>
            <person name="Sun H."/>
            <person name="Tritt A."/>
            <person name="Yoshinaga Y."/>
            <person name="Zwiers L.-H."/>
            <person name="Turgeon B."/>
            <person name="Goodwin S."/>
            <person name="Spatafora J."/>
            <person name="Crous P."/>
            <person name="Grigoriev I."/>
        </authorList>
    </citation>
    <scope>NUCLEOTIDE SEQUENCE</scope>
    <source>
        <strain evidence="17">CBS 379.55</strain>
    </source>
</reference>
<keyword evidence="18" id="KW-1185">Reference proteome</keyword>
<keyword evidence="13 15" id="KW-0472">Membrane</keyword>
<evidence type="ECO:0000256" key="10">
    <source>
        <dbReference type="ARBA" id="ARBA00022967"/>
    </source>
</evidence>
<comment type="function">
    <text evidence="15">Catalyzes the hydrolysis of ATP coupled with the transport of calcium.</text>
</comment>
<dbReference type="RefSeq" id="XP_033658450.1">
    <property type="nucleotide sequence ID" value="XM_033793155.1"/>
</dbReference>
<keyword evidence="6 15" id="KW-0547">Nucleotide-binding</keyword>
<dbReference type="SFLD" id="SFLDG00002">
    <property type="entry name" value="C1.7:_P-type_atpase_like"/>
    <property type="match status" value="1"/>
</dbReference>
<feature type="transmembrane region" description="Helical" evidence="15">
    <location>
        <begin position="84"/>
        <end position="103"/>
    </location>
</feature>
<dbReference type="GO" id="GO:0005524">
    <property type="term" value="F:ATP binding"/>
    <property type="evidence" value="ECO:0007669"/>
    <property type="project" value="UniProtKB-KW"/>
</dbReference>
<sequence length="972" mass="105053">MENAYTKTPGEALKHFQVTEHAGLSEQQVRAAREKYGRNALPEDPPTPIWELILEQFKDQLVLILLGSAAVSFVLALFEGGEDWTAFVDPAVILTILILNSVVGVSQETSAEKAIAALQEYSANEAKVIRNGTIQRIKADELVPGDIVSVAVGDRIPADCRILSIQSNSFNVDQSILTGESESVPKDVRAIKDVDAVKQDQVNMLFSGTTVVTGHATALVVLTGSNTAIGGIHESITAQISQPTPLKEKLNDFGDVLAKVITGICILVWLINIGNFSDPSHGGFAKGAIYYLKIAVSLGVAAIPEGLAVVITTCLALGTRKMAARNAVVRSLPSVETLGSCSVICSDKTGTLTTNQMSVNKIVFINDSGNGLEEIDVEGTSFAPEGQISLKGKRLENLAARSATVQQMCEVNALCNDSKLACDSKTGTYSIIGEPTEGALRVLVEKVGTPDSSLNVRRSSIPPEHRLHHASQYYEDHAPRLATYEFSRDRKSMSVLVQKQHGAKLLVKGAPESIVDRCTHVILGEGGKKVPLSKQLASLILQEVVDYGKKGLRVLAMASVDVNGNDAIYKQAKTTKEYAKLEQNMTLLGLCGMLDPPRPEVRASIAKCRSAGIRVVVITGDNRNTAETICRQIGVFGEDEDLTGKSYTGREFDDLSESEKMEAVKRASLFSRTEPSHKSKLVDLLQQAGEVVAMTGDGVNDAPALKKADIGVAMGSGTDVAKLAADMVLIDDNFATIEGAVEEGRSIYNNTQQFIRYLISSNIGEVVSIFLTAAIGMPEALIPVQLLWVNLVTDGLPATALSFNPPDHDVMKRQPRKRDEALVDGWLFFRYMVIGTYVGVATVAGYAWWFMYNPFGPQISFYQLTHFHRCSSQFPEIGCAMFSNDMAKSASTVSLSILVVIEMLNAMNALSSSESLLTLPLWENMMLVYAICLSMALHFALLYVPFLRALFGVTPLGALEWKAVVAISAPIM</sequence>
<dbReference type="FunFam" id="1.20.1110.10:FF:000027">
    <property type="entry name" value="Calcium-transporting ATPase, putative"/>
    <property type="match status" value="1"/>
</dbReference>
<keyword evidence="9" id="KW-0460">Magnesium</keyword>
<dbReference type="SUPFAM" id="SSF81665">
    <property type="entry name" value="Calcium ATPase, transmembrane domain M"/>
    <property type="match status" value="1"/>
</dbReference>
<feature type="transmembrane region" description="Helical" evidence="15">
    <location>
        <begin position="927"/>
        <end position="946"/>
    </location>
</feature>
<dbReference type="InterPro" id="IPR008250">
    <property type="entry name" value="ATPase_P-typ_transduc_dom_A_sf"/>
</dbReference>
<dbReference type="InterPro" id="IPR059000">
    <property type="entry name" value="ATPase_P-type_domA"/>
</dbReference>
<keyword evidence="11 15" id="KW-1133">Transmembrane helix</keyword>
<keyword evidence="4 15" id="KW-0812">Transmembrane</keyword>
<dbReference type="Pfam" id="PF00122">
    <property type="entry name" value="E1-E2_ATPase"/>
    <property type="match status" value="1"/>
</dbReference>
<feature type="transmembrane region" description="Helical" evidence="15">
    <location>
        <begin position="294"/>
        <end position="317"/>
    </location>
</feature>
<evidence type="ECO:0000256" key="6">
    <source>
        <dbReference type="ARBA" id="ARBA00022741"/>
    </source>
</evidence>
<accession>A0A6A6JXV7</accession>
<dbReference type="InterPro" id="IPR044492">
    <property type="entry name" value="P_typ_ATPase_HD_dom"/>
</dbReference>
<comment type="caution">
    <text evidence="15">Lacks conserved residue(s) required for the propagation of feature annotation.</text>
</comment>
<dbReference type="SUPFAM" id="SSF81653">
    <property type="entry name" value="Calcium ATPase, transduction domain A"/>
    <property type="match status" value="1"/>
</dbReference>
<feature type="transmembrane region" description="Helical" evidence="15">
    <location>
        <begin position="61"/>
        <end position="78"/>
    </location>
</feature>
<dbReference type="AlphaFoldDB" id="A0A6A6JXV7"/>
<dbReference type="PRINTS" id="PR00121">
    <property type="entry name" value="NAKATPASE"/>
</dbReference>
<dbReference type="FunFam" id="2.70.150.10:FF:000014">
    <property type="entry name" value="Calcium-transporting ATPase, putative"/>
    <property type="match status" value="1"/>
</dbReference>
<keyword evidence="7 15" id="KW-0106">Calcium</keyword>
<dbReference type="PANTHER" id="PTHR42861">
    <property type="entry name" value="CALCIUM-TRANSPORTING ATPASE"/>
    <property type="match status" value="1"/>
</dbReference>
<dbReference type="NCBIfam" id="TIGR01116">
    <property type="entry name" value="ATPase-IIA1_Ca"/>
    <property type="match status" value="1"/>
</dbReference>
<dbReference type="Proteomes" id="UP000800097">
    <property type="component" value="Unassembled WGS sequence"/>
</dbReference>
<proteinExistence type="inferred from homology"/>
<feature type="transmembrane region" description="Helical" evidence="15">
    <location>
        <begin position="256"/>
        <end position="274"/>
    </location>
</feature>
<dbReference type="SUPFAM" id="SSF56784">
    <property type="entry name" value="HAD-like"/>
    <property type="match status" value="1"/>
</dbReference>
<evidence type="ECO:0000313" key="17">
    <source>
        <dbReference type="EMBL" id="KAF2280913.1"/>
    </source>
</evidence>
<evidence type="ECO:0000256" key="8">
    <source>
        <dbReference type="ARBA" id="ARBA00022840"/>
    </source>
</evidence>
<protein>
    <recommendedName>
        <fullName evidence="15">Calcium-transporting ATPase</fullName>
        <ecNumber evidence="15">7.2.2.10</ecNumber>
    </recommendedName>
</protein>
<dbReference type="Gene3D" id="3.40.1110.10">
    <property type="entry name" value="Calcium-transporting ATPase, cytoplasmic domain N"/>
    <property type="match status" value="1"/>
</dbReference>
<evidence type="ECO:0000256" key="9">
    <source>
        <dbReference type="ARBA" id="ARBA00022842"/>
    </source>
</evidence>
<dbReference type="EMBL" id="ML986484">
    <property type="protein sequence ID" value="KAF2280913.1"/>
    <property type="molecule type" value="Genomic_DNA"/>
</dbReference>
<comment type="similarity">
    <text evidence="14 15">Belongs to the cation transport ATPase (P-type) (TC 3.A.3) family.</text>
</comment>
<dbReference type="InterPro" id="IPR023214">
    <property type="entry name" value="HAD_sf"/>
</dbReference>
<dbReference type="SFLD" id="SFLDS00003">
    <property type="entry name" value="Haloacid_Dehalogenase"/>
    <property type="match status" value="1"/>
</dbReference>
<dbReference type="SFLD" id="SFLDF00027">
    <property type="entry name" value="p-type_atpase"/>
    <property type="match status" value="1"/>
</dbReference>
<organism evidence="17 18">
    <name type="scientific">Westerdykella ornata</name>
    <dbReference type="NCBI Taxonomy" id="318751"/>
    <lineage>
        <taxon>Eukaryota</taxon>
        <taxon>Fungi</taxon>
        <taxon>Dikarya</taxon>
        <taxon>Ascomycota</taxon>
        <taxon>Pezizomycotina</taxon>
        <taxon>Dothideomycetes</taxon>
        <taxon>Pleosporomycetidae</taxon>
        <taxon>Pleosporales</taxon>
        <taxon>Sporormiaceae</taxon>
        <taxon>Westerdykella</taxon>
    </lineage>
</organism>
<dbReference type="GO" id="GO:0016020">
    <property type="term" value="C:membrane"/>
    <property type="evidence" value="ECO:0007669"/>
    <property type="project" value="UniProtKB-SubCell"/>
</dbReference>
<evidence type="ECO:0000256" key="7">
    <source>
        <dbReference type="ARBA" id="ARBA00022837"/>
    </source>
</evidence>
<dbReference type="InterPro" id="IPR004014">
    <property type="entry name" value="ATPase_P-typ_cation-transptr_N"/>
</dbReference>
<gene>
    <name evidence="17" type="ORF">EI97DRAFT_13484</name>
</gene>
<dbReference type="OrthoDB" id="3352408at2759"/>
<evidence type="ECO:0000256" key="5">
    <source>
        <dbReference type="ARBA" id="ARBA00022723"/>
    </source>
</evidence>
<dbReference type="EC" id="7.2.2.10" evidence="15"/>
<keyword evidence="2 15" id="KW-0813">Transport</keyword>